<feature type="transmembrane region" description="Helical" evidence="9">
    <location>
        <begin position="545"/>
        <end position="564"/>
    </location>
</feature>
<dbReference type="EMBL" id="ML220122">
    <property type="protein sequence ID" value="TGZ80894.1"/>
    <property type="molecule type" value="Genomic_DNA"/>
</dbReference>
<keyword evidence="4 9" id="KW-0812">Transmembrane</keyword>
<feature type="region of interest" description="Disordered" evidence="8">
    <location>
        <begin position="585"/>
        <end position="625"/>
    </location>
</feature>
<reference evidence="11 12" key="1">
    <citation type="submission" date="2019-04" db="EMBL/GenBank/DDBJ databases">
        <title>Comparative genomics and transcriptomics to analyze fruiting body development in filamentous ascomycetes.</title>
        <authorList>
            <consortium name="DOE Joint Genome Institute"/>
            <person name="Lutkenhaus R."/>
            <person name="Traeger S."/>
            <person name="Breuer J."/>
            <person name="Kuo A."/>
            <person name="Lipzen A."/>
            <person name="Pangilinan J."/>
            <person name="Dilworth D."/>
            <person name="Sandor L."/>
            <person name="Poggeler S."/>
            <person name="Barry K."/>
            <person name="Grigoriev I.V."/>
            <person name="Nowrousian M."/>
        </authorList>
    </citation>
    <scope>NUCLEOTIDE SEQUENCE [LARGE SCALE GENOMIC DNA]</scope>
    <source>
        <strain evidence="11 12">CBS 389.68</strain>
    </source>
</reference>
<gene>
    <name evidence="11" type="ORF">EX30DRAFT_341222</name>
</gene>
<evidence type="ECO:0000313" key="12">
    <source>
        <dbReference type="Proteomes" id="UP000298138"/>
    </source>
</evidence>
<sequence length="625" mass="67342">MSSLLSLFRKPRTPEQNPNSDTGTAAPPGTAAAVTPDSEKQAGVEKIEAVSSAWTKKGLIVAYFGVFLGSTLYALEAMTTFAYIPAATSAFQLHSGLATVAVVTNVLYATVKPPMAKVADAFGRTEAFVVSIILAVLGFVMRAAAKNLSTYAASQVFGAAGQTGVTILIQIFIADTTSLLWRALFSSLPDVPYVGTTWAGPALAEELGAVENWRWGYGMWAIIFPVGFLPLIYSLVVNQQRAKRLNLIPKKTYSGNWFNVTKSAIVDLDILGLILFTAGLIMLLVPLTLGKNWGWSNGRTVSLLIVGIVTLIAFIVIEAVPKLAPKPLMRWSLLKDRTISSACGIGFFYFFVFYLPSPFFYSWLQVVRNLSTKASGNISNIFTLSSCISSVIISLIIRYTGRYKLVMLSGIPIYVLGYGLMIRYRSSSATLGQIIISQIITGVGGGTINVPAQLALQAACNHQDVAVATAMFLTMANVGGAVGSAVSGAVWSNLLPGKLERGLADLPAREDITLIYNSYIAAMGYEWGSEERIAINKAYEEVFRIQLIIACCLSVPILVLGLMMKSIDLNVVNMHNVKGMVVGNMESYGEDGPEGDDSAPRDGRIQEGGTQVVQKSDREGDEMRH</sequence>
<feature type="compositionally biased region" description="Basic and acidic residues" evidence="8">
    <location>
        <begin position="615"/>
        <end position="625"/>
    </location>
</feature>
<evidence type="ECO:0000256" key="4">
    <source>
        <dbReference type="ARBA" id="ARBA00022692"/>
    </source>
</evidence>
<keyword evidence="6" id="KW-0406">Ion transport</keyword>
<dbReference type="STRING" id="341454.A0A4S2MWG1"/>
<dbReference type="AlphaFoldDB" id="A0A4S2MWG1"/>
<feature type="domain" description="Major facilitator superfamily (MFS) profile" evidence="10">
    <location>
        <begin position="62"/>
        <end position="568"/>
    </location>
</feature>
<evidence type="ECO:0000256" key="8">
    <source>
        <dbReference type="SAM" id="MobiDB-lite"/>
    </source>
</evidence>
<dbReference type="InParanoid" id="A0A4S2MWG1"/>
<proteinExistence type="inferred from homology"/>
<feature type="transmembrane region" description="Helical" evidence="9">
    <location>
        <begin position="270"/>
        <end position="289"/>
    </location>
</feature>
<evidence type="ECO:0000256" key="7">
    <source>
        <dbReference type="ARBA" id="ARBA00023136"/>
    </source>
</evidence>
<accession>A0A4S2MWG1</accession>
<evidence type="ECO:0000256" key="6">
    <source>
        <dbReference type="ARBA" id="ARBA00023065"/>
    </source>
</evidence>
<name>A0A4S2MWG1_9PEZI</name>
<dbReference type="PANTHER" id="PTHR23501:SF87">
    <property type="entry name" value="SIDEROPHORE IRON TRANSPORTER 2"/>
    <property type="match status" value="1"/>
</dbReference>
<dbReference type="FunFam" id="1.20.1250.20:FF:000197">
    <property type="entry name" value="Siderophore iron transporter 1"/>
    <property type="match status" value="1"/>
</dbReference>
<dbReference type="PANTHER" id="PTHR23501">
    <property type="entry name" value="MAJOR FACILITATOR SUPERFAMILY"/>
    <property type="match status" value="1"/>
</dbReference>
<comment type="subcellular location">
    <subcellularLocation>
        <location evidence="1">Membrane</location>
        <topology evidence="1">Multi-pass membrane protein</topology>
    </subcellularLocation>
</comment>
<evidence type="ECO:0000256" key="9">
    <source>
        <dbReference type="SAM" id="Phobius"/>
    </source>
</evidence>
<dbReference type="Proteomes" id="UP000298138">
    <property type="component" value="Unassembled WGS sequence"/>
</dbReference>
<evidence type="ECO:0000259" key="10">
    <source>
        <dbReference type="PROSITE" id="PS50850"/>
    </source>
</evidence>
<feature type="transmembrane region" description="Helical" evidence="9">
    <location>
        <begin position="434"/>
        <end position="456"/>
    </location>
</feature>
<keyword evidence="5 9" id="KW-1133">Transmembrane helix</keyword>
<feature type="transmembrane region" description="Helical" evidence="9">
    <location>
        <begin position="381"/>
        <end position="398"/>
    </location>
</feature>
<feature type="transmembrane region" description="Helical" evidence="9">
    <location>
        <begin position="217"/>
        <end position="236"/>
    </location>
</feature>
<comment type="similarity">
    <text evidence="2">Belongs to the major facilitator superfamily.</text>
</comment>
<keyword evidence="12" id="KW-1185">Reference proteome</keyword>
<dbReference type="FunCoup" id="A0A4S2MWG1">
    <property type="interactions" value="42"/>
</dbReference>
<dbReference type="Gene3D" id="1.20.1250.20">
    <property type="entry name" value="MFS general substrate transporter like domains"/>
    <property type="match status" value="2"/>
</dbReference>
<evidence type="ECO:0000256" key="1">
    <source>
        <dbReference type="ARBA" id="ARBA00004141"/>
    </source>
</evidence>
<dbReference type="GO" id="GO:0015343">
    <property type="term" value="F:siderophore-iron transmembrane transporter activity"/>
    <property type="evidence" value="ECO:0007669"/>
    <property type="project" value="TreeGrafter"/>
</dbReference>
<dbReference type="InterPro" id="IPR020846">
    <property type="entry name" value="MFS_dom"/>
</dbReference>
<feature type="transmembrane region" description="Helical" evidence="9">
    <location>
        <begin position="90"/>
        <end position="109"/>
    </location>
</feature>
<dbReference type="PROSITE" id="PS50850">
    <property type="entry name" value="MFS"/>
    <property type="match status" value="1"/>
</dbReference>
<feature type="transmembrane region" description="Helical" evidence="9">
    <location>
        <begin position="468"/>
        <end position="491"/>
    </location>
</feature>
<evidence type="ECO:0000256" key="3">
    <source>
        <dbReference type="ARBA" id="ARBA00022448"/>
    </source>
</evidence>
<dbReference type="InterPro" id="IPR011701">
    <property type="entry name" value="MFS"/>
</dbReference>
<feature type="transmembrane region" description="Helical" evidence="9">
    <location>
        <begin position="301"/>
        <end position="320"/>
    </location>
</feature>
<organism evidence="11 12">
    <name type="scientific">Ascodesmis nigricans</name>
    <dbReference type="NCBI Taxonomy" id="341454"/>
    <lineage>
        <taxon>Eukaryota</taxon>
        <taxon>Fungi</taxon>
        <taxon>Dikarya</taxon>
        <taxon>Ascomycota</taxon>
        <taxon>Pezizomycotina</taxon>
        <taxon>Pezizomycetes</taxon>
        <taxon>Pezizales</taxon>
        <taxon>Ascodesmidaceae</taxon>
        <taxon>Ascodesmis</taxon>
    </lineage>
</organism>
<feature type="transmembrane region" description="Helical" evidence="9">
    <location>
        <begin position="405"/>
        <end position="422"/>
    </location>
</feature>
<feature type="compositionally biased region" description="Acidic residues" evidence="8">
    <location>
        <begin position="588"/>
        <end position="597"/>
    </location>
</feature>
<keyword evidence="7 9" id="KW-0472">Membrane</keyword>
<feature type="transmembrane region" description="Helical" evidence="9">
    <location>
        <begin position="121"/>
        <end position="141"/>
    </location>
</feature>
<protein>
    <submittedName>
        <fullName evidence="11">Putative siderophore-dependent iron transporter</fullName>
    </submittedName>
</protein>
<feature type="transmembrane region" description="Helical" evidence="9">
    <location>
        <begin position="60"/>
        <end position="84"/>
    </location>
</feature>
<feature type="transmembrane region" description="Helical" evidence="9">
    <location>
        <begin position="341"/>
        <end position="361"/>
    </location>
</feature>
<evidence type="ECO:0000256" key="5">
    <source>
        <dbReference type="ARBA" id="ARBA00022989"/>
    </source>
</evidence>
<feature type="region of interest" description="Disordered" evidence="8">
    <location>
        <begin position="1"/>
        <end position="39"/>
    </location>
</feature>
<dbReference type="SUPFAM" id="SSF103473">
    <property type="entry name" value="MFS general substrate transporter"/>
    <property type="match status" value="2"/>
</dbReference>
<evidence type="ECO:0000313" key="11">
    <source>
        <dbReference type="EMBL" id="TGZ80894.1"/>
    </source>
</evidence>
<dbReference type="OrthoDB" id="2241241at2759"/>
<evidence type="ECO:0000256" key="2">
    <source>
        <dbReference type="ARBA" id="ARBA00008335"/>
    </source>
</evidence>
<dbReference type="Pfam" id="PF07690">
    <property type="entry name" value="MFS_1"/>
    <property type="match status" value="1"/>
</dbReference>
<feature type="compositionally biased region" description="Low complexity" evidence="8">
    <location>
        <begin position="22"/>
        <end position="36"/>
    </location>
</feature>
<keyword evidence="3" id="KW-0813">Transport</keyword>
<dbReference type="GO" id="GO:0005886">
    <property type="term" value="C:plasma membrane"/>
    <property type="evidence" value="ECO:0007669"/>
    <property type="project" value="TreeGrafter"/>
</dbReference>
<dbReference type="InterPro" id="IPR036259">
    <property type="entry name" value="MFS_trans_sf"/>
</dbReference>